<keyword evidence="2" id="KW-1185">Reference proteome</keyword>
<sequence length="84" mass="9875">MREFFSEVYGTLPPEEWKITRILLAPDAPDAPDAPEQNAVENIWLQAKRFIRKLSRLCKKFKSVKLLFELISNFQAFLFLKAFL</sequence>
<dbReference type="AlphaFoldDB" id="A0AAW9Q912"/>
<gene>
    <name evidence="1" type="ORF">V2H45_22205</name>
</gene>
<reference evidence="1" key="1">
    <citation type="submission" date="2024-01" db="EMBL/GenBank/DDBJ databases">
        <title>Bank of Algae and Cyanobacteria of the Azores (BACA) strain genomes.</title>
        <authorList>
            <person name="Luz R."/>
            <person name="Cordeiro R."/>
            <person name="Fonseca A."/>
            <person name="Goncalves V."/>
        </authorList>
    </citation>
    <scope>NUCLEOTIDE SEQUENCE</scope>
    <source>
        <strain evidence="1">BACA0141</strain>
    </source>
</reference>
<name>A0AAW9Q912_9CYAN</name>
<proteinExistence type="predicted"/>
<comment type="caution">
    <text evidence="1">The sequence shown here is derived from an EMBL/GenBank/DDBJ whole genome shotgun (WGS) entry which is preliminary data.</text>
</comment>
<protein>
    <recommendedName>
        <fullName evidence="3">Transposase</fullName>
    </recommendedName>
</protein>
<dbReference type="EMBL" id="JAZBJZ010000135">
    <property type="protein sequence ID" value="MEE3719461.1"/>
    <property type="molecule type" value="Genomic_DNA"/>
</dbReference>
<organism evidence="1 2">
    <name type="scientific">Tumidithrix elongata BACA0141</name>
    <dbReference type="NCBI Taxonomy" id="2716417"/>
    <lineage>
        <taxon>Bacteria</taxon>
        <taxon>Bacillati</taxon>
        <taxon>Cyanobacteriota</taxon>
        <taxon>Cyanophyceae</taxon>
        <taxon>Pseudanabaenales</taxon>
        <taxon>Pseudanabaenaceae</taxon>
        <taxon>Tumidithrix</taxon>
        <taxon>Tumidithrix elongata</taxon>
    </lineage>
</organism>
<dbReference type="RefSeq" id="WP_330485897.1">
    <property type="nucleotide sequence ID" value="NZ_JAZBJZ010000135.1"/>
</dbReference>
<evidence type="ECO:0008006" key="3">
    <source>
        <dbReference type="Google" id="ProtNLM"/>
    </source>
</evidence>
<accession>A0AAW9Q912</accession>
<evidence type="ECO:0000313" key="1">
    <source>
        <dbReference type="EMBL" id="MEE3719461.1"/>
    </source>
</evidence>
<dbReference type="Proteomes" id="UP001333818">
    <property type="component" value="Unassembled WGS sequence"/>
</dbReference>
<evidence type="ECO:0000313" key="2">
    <source>
        <dbReference type="Proteomes" id="UP001333818"/>
    </source>
</evidence>